<dbReference type="Gene3D" id="3.40.50.2000">
    <property type="entry name" value="Glycogen Phosphorylase B"/>
    <property type="match status" value="2"/>
</dbReference>
<evidence type="ECO:0000256" key="2">
    <source>
        <dbReference type="ARBA" id="ARBA00022679"/>
    </source>
</evidence>
<keyword evidence="5" id="KW-1185">Reference proteome</keyword>
<evidence type="ECO:0000256" key="1">
    <source>
        <dbReference type="ARBA" id="ARBA00022676"/>
    </source>
</evidence>
<evidence type="ECO:0000313" key="4">
    <source>
        <dbReference type="EMBL" id="PZX11932.1"/>
    </source>
</evidence>
<evidence type="ECO:0000259" key="3">
    <source>
        <dbReference type="Pfam" id="PF00534"/>
    </source>
</evidence>
<gene>
    <name evidence="4" type="ORF">LX69_02996</name>
</gene>
<comment type="caution">
    <text evidence="4">The sequence shown here is derived from an EMBL/GenBank/DDBJ whole genome shotgun (WGS) entry which is preliminary data.</text>
</comment>
<reference evidence="4 5" key="1">
    <citation type="submission" date="2018-06" db="EMBL/GenBank/DDBJ databases">
        <title>Genomic Encyclopedia of Archaeal and Bacterial Type Strains, Phase II (KMG-II): from individual species to whole genera.</title>
        <authorList>
            <person name="Goeker M."/>
        </authorList>
    </citation>
    <scope>NUCLEOTIDE SEQUENCE [LARGE SCALE GENOMIC DNA]</scope>
    <source>
        <strain evidence="4 5">DSM 6779</strain>
    </source>
</reference>
<keyword evidence="2 4" id="KW-0808">Transferase</keyword>
<keyword evidence="1" id="KW-0328">Glycosyltransferase</keyword>
<dbReference type="InterPro" id="IPR001296">
    <property type="entry name" value="Glyco_trans_1"/>
</dbReference>
<dbReference type="RefSeq" id="WP_111446810.1">
    <property type="nucleotide sequence ID" value="NZ_QKZK01000034.1"/>
</dbReference>
<dbReference type="PANTHER" id="PTHR12526">
    <property type="entry name" value="GLYCOSYLTRANSFERASE"/>
    <property type="match status" value="1"/>
</dbReference>
<name>A0A2W7NKW1_9BACT</name>
<dbReference type="OrthoDB" id="655095at2"/>
<organism evidence="4 5">
    <name type="scientific">Breznakibacter xylanolyticus</name>
    <dbReference type="NCBI Taxonomy" id="990"/>
    <lineage>
        <taxon>Bacteria</taxon>
        <taxon>Pseudomonadati</taxon>
        <taxon>Bacteroidota</taxon>
        <taxon>Bacteroidia</taxon>
        <taxon>Marinilabiliales</taxon>
        <taxon>Marinilabiliaceae</taxon>
        <taxon>Breznakibacter</taxon>
    </lineage>
</organism>
<dbReference type="Proteomes" id="UP000249239">
    <property type="component" value="Unassembled WGS sequence"/>
</dbReference>
<dbReference type="AlphaFoldDB" id="A0A2W7NKW1"/>
<accession>A0A2W7NKW1</accession>
<protein>
    <submittedName>
        <fullName evidence="4">Glycosyltransferase involved in cell wall biosynthesis</fullName>
    </submittedName>
</protein>
<sequence>MKTLCLYTAQYPYGVGEQFIETEIKYLAAAYTEVLIFAANGAGIQRALPDNVKVIQLENTKNYSTSKGVASLGRWFFSCLSDTLKQNNQKMAWSNLLRFAYSAKVLHRYLTTNHLTHAVHYTYWFDDWSTCLSILVSNGIIKGYVSRAHGFDLYHDRRINGYIPYRLFQLNHVSKLVLISQDGKNYMEMHYPQYKDKYELSYLGVENWLPFKAEVNTNPQYLVVSCSRMVDIKRVDLIVKSLALIHEIPIKWVHFGGGELFEETKKMAIELLPQNVEWEFTGHVDNQDIYRFYQEHHPDCFINVSSSEGLPVTLMEAISYGIPVIATNVGGTAEIANKETGILLVKDPIIDEIANSLKSFLKQKARNINFRESVYLYWQRTFNANTNYQLFSNQLNEINH</sequence>
<dbReference type="PANTHER" id="PTHR12526:SF629">
    <property type="entry name" value="TEICHURONIC ACID BIOSYNTHESIS GLYCOSYLTRANSFERASE TUAH-RELATED"/>
    <property type="match status" value="1"/>
</dbReference>
<dbReference type="EMBL" id="QKZK01000034">
    <property type="protein sequence ID" value="PZX11932.1"/>
    <property type="molecule type" value="Genomic_DNA"/>
</dbReference>
<proteinExistence type="predicted"/>
<feature type="domain" description="Glycosyl transferase family 1" evidence="3">
    <location>
        <begin position="218"/>
        <end position="372"/>
    </location>
</feature>
<dbReference type="SUPFAM" id="SSF53756">
    <property type="entry name" value="UDP-Glycosyltransferase/glycogen phosphorylase"/>
    <property type="match status" value="1"/>
</dbReference>
<dbReference type="GO" id="GO:0016757">
    <property type="term" value="F:glycosyltransferase activity"/>
    <property type="evidence" value="ECO:0007669"/>
    <property type="project" value="UniProtKB-KW"/>
</dbReference>
<dbReference type="Pfam" id="PF00534">
    <property type="entry name" value="Glycos_transf_1"/>
    <property type="match status" value="1"/>
</dbReference>
<evidence type="ECO:0000313" key="5">
    <source>
        <dbReference type="Proteomes" id="UP000249239"/>
    </source>
</evidence>